<dbReference type="PANTHER" id="PTHR45641:SF1">
    <property type="entry name" value="AAA+ ATPASE DOMAIN-CONTAINING PROTEIN"/>
    <property type="match status" value="1"/>
</dbReference>
<gene>
    <name evidence="4" type="ORF">XAT740_LOCUS47541</name>
</gene>
<dbReference type="InterPro" id="IPR011990">
    <property type="entry name" value="TPR-like_helical_dom_sf"/>
</dbReference>
<dbReference type="PROSITE" id="PS50005">
    <property type="entry name" value="TPR"/>
    <property type="match status" value="10"/>
</dbReference>
<dbReference type="Gene3D" id="1.25.40.10">
    <property type="entry name" value="Tetratricopeptide repeat domain"/>
    <property type="match status" value="3"/>
</dbReference>
<dbReference type="EMBL" id="CAJNOR010006612">
    <property type="protein sequence ID" value="CAF1599644.1"/>
    <property type="molecule type" value="Genomic_DNA"/>
</dbReference>
<feature type="repeat" description="TPR" evidence="3">
    <location>
        <begin position="788"/>
        <end position="821"/>
    </location>
</feature>
<feature type="repeat" description="TPR" evidence="3">
    <location>
        <begin position="704"/>
        <end position="737"/>
    </location>
</feature>
<feature type="repeat" description="TPR" evidence="3">
    <location>
        <begin position="662"/>
        <end position="695"/>
    </location>
</feature>
<dbReference type="Pfam" id="PF00515">
    <property type="entry name" value="TPR_1"/>
    <property type="match status" value="1"/>
</dbReference>
<dbReference type="AlphaFoldDB" id="A0A816ALB2"/>
<dbReference type="PROSITE" id="PS51996">
    <property type="entry name" value="TR_MART"/>
    <property type="match status" value="1"/>
</dbReference>
<dbReference type="InterPro" id="IPR019734">
    <property type="entry name" value="TPR_rpt"/>
</dbReference>
<accession>A0A816ALB2</accession>
<evidence type="ECO:0000313" key="5">
    <source>
        <dbReference type="Proteomes" id="UP000663828"/>
    </source>
</evidence>
<feature type="repeat" description="TPR" evidence="3">
    <location>
        <begin position="830"/>
        <end position="863"/>
    </location>
</feature>
<dbReference type="Proteomes" id="UP000663828">
    <property type="component" value="Unassembled WGS sequence"/>
</dbReference>
<dbReference type="Gene3D" id="3.90.176.10">
    <property type="entry name" value="Toxin ADP-ribosyltransferase, Chain A, domain 1"/>
    <property type="match status" value="1"/>
</dbReference>
<keyword evidence="1" id="KW-0677">Repeat</keyword>
<name>A0A816ALB2_ADIRI</name>
<dbReference type="SUPFAM" id="SSF48452">
    <property type="entry name" value="TPR-like"/>
    <property type="match status" value="2"/>
</dbReference>
<keyword evidence="5" id="KW-1185">Reference proteome</keyword>
<evidence type="ECO:0000256" key="3">
    <source>
        <dbReference type="PROSITE-ProRule" id="PRU00339"/>
    </source>
</evidence>
<feature type="repeat" description="TPR" evidence="3">
    <location>
        <begin position="746"/>
        <end position="779"/>
    </location>
</feature>
<protein>
    <submittedName>
        <fullName evidence="4">Uncharacterized protein</fullName>
    </submittedName>
</protein>
<dbReference type="PANTHER" id="PTHR45641">
    <property type="entry name" value="TETRATRICOPEPTIDE REPEAT PROTEIN (AFU_ORTHOLOGUE AFUA_6G03870)"/>
    <property type="match status" value="1"/>
</dbReference>
<dbReference type="SMART" id="SM00671">
    <property type="entry name" value="SEL1"/>
    <property type="match status" value="8"/>
</dbReference>
<evidence type="ECO:0000256" key="1">
    <source>
        <dbReference type="ARBA" id="ARBA00022737"/>
    </source>
</evidence>
<feature type="repeat" description="TPR" evidence="3">
    <location>
        <begin position="578"/>
        <end position="611"/>
    </location>
</feature>
<organism evidence="4 5">
    <name type="scientific">Adineta ricciae</name>
    <name type="common">Rotifer</name>
    <dbReference type="NCBI Taxonomy" id="249248"/>
    <lineage>
        <taxon>Eukaryota</taxon>
        <taxon>Metazoa</taxon>
        <taxon>Spiralia</taxon>
        <taxon>Gnathifera</taxon>
        <taxon>Rotifera</taxon>
        <taxon>Eurotatoria</taxon>
        <taxon>Bdelloidea</taxon>
        <taxon>Adinetida</taxon>
        <taxon>Adinetidae</taxon>
        <taxon>Adineta</taxon>
    </lineage>
</organism>
<feature type="repeat" description="TPR" evidence="3">
    <location>
        <begin position="494"/>
        <end position="527"/>
    </location>
</feature>
<dbReference type="PRINTS" id="PR00381">
    <property type="entry name" value="KINESINLIGHT"/>
</dbReference>
<keyword evidence="2 3" id="KW-0802">TPR repeat</keyword>
<dbReference type="InterPro" id="IPR006597">
    <property type="entry name" value="Sel1-like"/>
</dbReference>
<evidence type="ECO:0000313" key="4">
    <source>
        <dbReference type="EMBL" id="CAF1599644.1"/>
    </source>
</evidence>
<dbReference type="Pfam" id="PF13176">
    <property type="entry name" value="TPR_7"/>
    <property type="match status" value="1"/>
</dbReference>
<feature type="repeat" description="TPR" evidence="3">
    <location>
        <begin position="536"/>
        <end position="569"/>
    </location>
</feature>
<sequence>MTTRKIVTTAEKTDTWQPIDVEMMQSVVVTWLDNHIDSNSEDRRYTIKQLQRLVNTVEIFSDNDECVEFILNSDQDKVYLIISSSLGRSLMPCIHDIPQLDCLFIFCENKLHHEQWTKDWIKIKGVFIDAVSVCKAIEDTFRRYEQNVMPMSFIASGRRPDQLDPLFMYTQFFKEILLSIDFGDKHIKDFIKHHPGLLTVDDKQSRDIDQLVRDYRTKEPIWWYTKGTVLHSMLNRALRILDADILVRMGFFITDLHRSIEKLHKEQFLDTHYSTTFIVYRGQGLSKVDFAQLRQAKGGLVSFNNFLSTTTDRGVSFIYAESSAYNPDLLGILFNIKINPSEPTTPFALIEKISHFSHEVEVLFSMHSVFHIHDIKSIGTDRPIYAVDLSLTSDSDKELSVLADHFRQTGSLSVKGWFGLGNLLIELRHTDKAEEICYSLQCDASENDDLSLIYHQLGRILHLKGAFSEAINYYDRSVAIQENLPPFDRSSLATSHNNSIGGVYYDMGDYAKALQYYAKGLSIKQQSLPANHPDLATSYNNIGLVYDAMGDYAKALQYYAKGLSISQQSLPANHPDLATSYNNIGGVYDAMGDYAKALQYYEKGLSIKQQLLPVNHPDLATSYNNIGSAYDHMGDYAKALQYYEKGLSIRQQSLPANHPDLATSYNNIGLVYDHMGDYAKALQYYEKGLSIDQQSLPANHPSLATSYNNIGLVYDHMGDYAKALQYYEKGLSIQQQLLPSNHPDLARSYNNIGVVYDHMGDYAKALQYYEKGLSITQQSLPENHPNFATSYNNIGSVYDHMGDYAKALQYYEKGLSIRQESLPANHPDLATSHNNIGLVYDHMGDYAKALQYYEKGLSIDQQSLPANHPSLATSYNNIGLV</sequence>
<feature type="repeat" description="TPR" evidence="3">
    <location>
        <begin position="451"/>
        <end position="484"/>
    </location>
</feature>
<proteinExistence type="predicted"/>
<dbReference type="Pfam" id="PF13424">
    <property type="entry name" value="TPR_12"/>
    <property type="match status" value="4"/>
</dbReference>
<dbReference type="SMART" id="SM00028">
    <property type="entry name" value="TPR"/>
    <property type="match status" value="11"/>
</dbReference>
<feature type="repeat" description="TPR" evidence="3">
    <location>
        <begin position="620"/>
        <end position="653"/>
    </location>
</feature>
<reference evidence="4" key="1">
    <citation type="submission" date="2021-02" db="EMBL/GenBank/DDBJ databases">
        <authorList>
            <person name="Nowell W R."/>
        </authorList>
    </citation>
    <scope>NUCLEOTIDE SEQUENCE</scope>
</reference>
<feature type="non-terminal residue" evidence="4">
    <location>
        <position position="881"/>
    </location>
</feature>
<dbReference type="PROSITE" id="PS50293">
    <property type="entry name" value="TPR_REGION"/>
    <property type="match status" value="8"/>
</dbReference>
<evidence type="ECO:0000256" key="2">
    <source>
        <dbReference type="ARBA" id="ARBA00022803"/>
    </source>
</evidence>
<comment type="caution">
    <text evidence="4">The sequence shown here is derived from an EMBL/GenBank/DDBJ whole genome shotgun (WGS) entry which is preliminary data.</text>
</comment>
<dbReference type="SUPFAM" id="SSF56399">
    <property type="entry name" value="ADP-ribosylation"/>
    <property type="match status" value="1"/>
</dbReference>